<keyword evidence="6" id="KW-0281">Fimbrium</keyword>
<evidence type="ECO:0000256" key="1">
    <source>
        <dbReference type="ARBA" id="ARBA00004561"/>
    </source>
</evidence>
<comment type="subcellular location">
    <subcellularLocation>
        <location evidence="1">Fimbrium</location>
    </subcellularLocation>
</comment>
<dbReference type="GO" id="GO:0046872">
    <property type="term" value="F:metal ion binding"/>
    <property type="evidence" value="ECO:0007669"/>
    <property type="project" value="UniProtKB-KW"/>
</dbReference>
<protein>
    <submittedName>
        <fullName evidence="9">Pilus assembly protein</fullName>
    </submittedName>
</protein>
<evidence type="ECO:0000256" key="6">
    <source>
        <dbReference type="ARBA" id="ARBA00023263"/>
    </source>
</evidence>
<dbReference type="InterPro" id="IPR008707">
    <property type="entry name" value="B-propeller_PilY1"/>
</dbReference>
<organism evidence="9 10">
    <name type="scientific">Lysobacter enzymogenes</name>
    <dbReference type="NCBI Taxonomy" id="69"/>
    <lineage>
        <taxon>Bacteria</taxon>
        <taxon>Pseudomonadati</taxon>
        <taxon>Pseudomonadota</taxon>
        <taxon>Gammaproteobacteria</taxon>
        <taxon>Lysobacterales</taxon>
        <taxon>Lysobacteraceae</taxon>
        <taxon>Lysobacter</taxon>
    </lineage>
</organism>
<dbReference type="SUPFAM" id="SSF50998">
    <property type="entry name" value="Quinoprotein alcohol dehydrogenase-like"/>
    <property type="match status" value="1"/>
</dbReference>
<evidence type="ECO:0000256" key="5">
    <source>
        <dbReference type="ARBA" id="ARBA00022837"/>
    </source>
</evidence>
<sequence>MAPIRYLLTGLSIACLVAGAAYWLRSDAVQAQGTLAQAPLNNGVSVKPSFIMAIDDSQSMSFERTLVGGIADTRLEWDQVSASFFKNDGSFYSADKDCPLSGAVRDCYLNVFFPVAGGRVFASSPEQVMPPLDSLGFFRSPAYNLAYFNPATTYRPWLKADKSRFPDADPKATKFDGRLTPATNMAYDLTNTDPTVLDSTTRANLAKEFQFFQPKMFIPEGTPYSAAGRCGTLPSTLANEFKLVPKGGVEIPNGGCQFTIWTFRATFFLSPDPSNPSVPAAGQLPDGYGYLTEKIVKVDNAAGPGRPLLKFEIKPENFEPGKYDAAILNFANWHQYHRTRAQALAAALSEAFGDIDQLRVGYSDFAKAMAKTNVTMLDTAVESDRVQLYEHFGKIWSTGAHGTVNRNAVQYIGEQFKDNPKAITNACQRNAGLLFTDGYTNDGTGPTGIGNIDGAAGSPAPFTDTHSDTLADIAMLYYQGSKVPLKTGAEFPAGKVPVSEECLSPTADKRKLDCQTSLHMNFYGVTLGAKGKVYDVNAAATRDPFDTKFSWGVNPRTVDDGTVIDEIWHATLNSRGAFFNAKSPASITAALRNVLSDLPGGSSPSGTIGSSGPRLTAGSLAVQPRYTASKNNVDWFGNLTGYSVAFDPATSQATLQLKWTAEGPLEGAHDSRSIHFGAPAASGGIRPSVKAFTADAFSGDAATAFGQLCSDDLGNGSCKGQWDRLNKPTTAQMIAYLRGDRSLEGDAQGATVRFRKRTTLLGDIVNSDIVVANKGDDYGYRNLVTDGKADPLNYAAYLRSKIASRKDMVFVGANAGMFHAFDGETGKETFAYIPSTALGHMANLLFPYDRSKTSQTFQHRYFVDGLATAGDVYANGWKTTVVASSGAGGKSMFALDVTNSSAPSVMWELNDKVATADNTGTAVGTRIGNMLGRPVIVPVATANGTRWKAIFGNGYNSASKQAALIVVDMQDGDVVAIPVTDAGATGSNGLGNVAVTDRWIGLAMDNTQSAGRDGLGDTVYAGDQQGNLWKFDLRDNSVAFAGKPLFTAKDKSGARQPIMGGLEVSAAGTGTMVYFGTGSFAFNEDPRDQSMQSAYAIADQGQPVAGRAELQQQFIVASANGTRTGSSNIGSIAKRGWYMDLGIDSSQNGNPTAVGERFIGHPMLQNGILFFATYTPKSAGGSANCEVGGANTLYGVDSLSGAAQMQDVRLLSADGAPAGNSTTSAIELANGGTAPITNLTTYLTSGAGPSTDPGGPEKPPTTRCSAVIQAPGAPSLYMPRPCGRQSWRQIR</sequence>
<feature type="region of interest" description="Disordered" evidence="7">
    <location>
        <begin position="1244"/>
        <end position="1263"/>
    </location>
</feature>
<evidence type="ECO:0000256" key="4">
    <source>
        <dbReference type="ARBA" id="ARBA00022723"/>
    </source>
</evidence>
<dbReference type="Proteomes" id="UP000275910">
    <property type="component" value="Unassembled WGS sequence"/>
</dbReference>
<keyword evidence="4" id="KW-0479">Metal-binding</keyword>
<proteinExistence type="inferred from homology"/>
<evidence type="ECO:0000256" key="3">
    <source>
        <dbReference type="ARBA" id="ARBA00022558"/>
    </source>
</evidence>
<dbReference type="RefSeq" id="WP_123647281.1">
    <property type="nucleotide sequence ID" value="NZ_RCTY01000023.1"/>
</dbReference>
<reference evidence="9 10" key="1">
    <citation type="submission" date="2018-10" db="EMBL/GenBank/DDBJ databases">
        <title>The genome of Lysobacter enzymogenes OH11.</title>
        <authorList>
            <person name="Liu F."/>
            <person name="Zhao Y."/>
            <person name="Qian G."/>
            <person name="Chen Y."/>
            <person name="Xu H."/>
        </authorList>
    </citation>
    <scope>NUCLEOTIDE SEQUENCE [LARGE SCALE GENOMIC DNA]</scope>
    <source>
        <strain evidence="9 10">OH11</strain>
    </source>
</reference>
<comment type="caution">
    <text evidence="9">The sequence shown here is derived from an EMBL/GenBank/DDBJ whole genome shotgun (WGS) entry which is preliminary data.</text>
</comment>
<evidence type="ECO:0000313" key="10">
    <source>
        <dbReference type="Proteomes" id="UP000275910"/>
    </source>
</evidence>
<gene>
    <name evidence="9" type="ORF">D9T17_10015</name>
</gene>
<keyword evidence="5" id="KW-0106">Calcium</keyword>
<keyword evidence="3" id="KW-1029">Fimbrium biogenesis</keyword>
<dbReference type="EMBL" id="RCTY01000023">
    <property type="protein sequence ID" value="ROU07288.1"/>
    <property type="molecule type" value="Genomic_DNA"/>
</dbReference>
<evidence type="ECO:0000256" key="7">
    <source>
        <dbReference type="SAM" id="MobiDB-lite"/>
    </source>
</evidence>
<evidence type="ECO:0000256" key="2">
    <source>
        <dbReference type="ARBA" id="ARBA00008387"/>
    </source>
</evidence>
<evidence type="ECO:0000259" key="8">
    <source>
        <dbReference type="Pfam" id="PF05567"/>
    </source>
</evidence>
<dbReference type="GO" id="GO:0009289">
    <property type="term" value="C:pilus"/>
    <property type="evidence" value="ECO:0007669"/>
    <property type="project" value="UniProtKB-SubCell"/>
</dbReference>
<evidence type="ECO:0000313" key="9">
    <source>
        <dbReference type="EMBL" id="ROU07288.1"/>
    </source>
</evidence>
<dbReference type="InterPro" id="IPR011047">
    <property type="entry name" value="Quinoprotein_ADH-like_sf"/>
</dbReference>
<name>A0A3N2RIH2_LYSEN</name>
<dbReference type="Pfam" id="PF05567">
    <property type="entry name" value="T4P_PilY1"/>
    <property type="match status" value="1"/>
</dbReference>
<comment type="similarity">
    <text evidence="2">Belongs to the PilY1 family.</text>
</comment>
<feature type="domain" description="PilY1 beta-propeller" evidence="8">
    <location>
        <begin position="761"/>
        <end position="1102"/>
    </location>
</feature>
<accession>A0A3N2RIH2</accession>